<dbReference type="AlphaFoldDB" id="A0A179I677"/>
<proteinExistence type="predicted"/>
<dbReference type="OrthoDB" id="4207421at2759"/>
<feature type="region of interest" description="Disordered" evidence="1">
    <location>
        <begin position="229"/>
        <end position="248"/>
    </location>
</feature>
<name>A0A179I677_CORDF</name>
<feature type="region of interest" description="Disordered" evidence="1">
    <location>
        <begin position="330"/>
        <end position="353"/>
    </location>
</feature>
<sequence length="441" mass="48022">MHTAIGATTSAIGRREQRTTPRLVPTVSPSRLLFSTPNKPIVPFDDDETDNLLEDLSQIPLIAYPGEVVDSSACFGAANGSDAMEWDNGTPAALRALSPVDLEGKISAMLAATASLKSPTPSTASQLSTSVSRTLSNIGRQPVEASQVSKKAKVRTIVQEATTELQKRSLSPNEAPVESPTARAALMSDQLTTIELRLNEGNNLNRRKVQKIVGGSIRRKPVNCPNQTLRQSMMDDYDGSSGRIDRRPGTSDDYFCAYSRNPFEEETSFEENLSDGLLSECPTGSSTPRTVASTTRLRQADDLSDYSKPEHETLHAEDLVSSLHVLNRHAGPAVGEPAHGHRRVKKHPSPSKKTLEDLEVAFAIYARLKPLEGEDETDELAKDGLAALSVSDHNKAMRREAKTPIAKPVHHIGRDGAYRIRHSLPFHAPLTNNPDFDELGN</sequence>
<feature type="compositionally biased region" description="Polar residues" evidence="1">
    <location>
        <begin position="1"/>
        <end position="11"/>
    </location>
</feature>
<evidence type="ECO:0000313" key="2">
    <source>
        <dbReference type="EMBL" id="OAQ97228.1"/>
    </source>
</evidence>
<dbReference type="Proteomes" id="UP000243081">
    <property type="component" value="Unassembled WGS sequence"/>
</dbReference>
<dbReference type="EMBL" id="LUKN01003603">
    <property type="protein sequence ID" value="OAQ97228.1"/>
    <property type="molecule type" value="Genomic_DNA"/>
</dbReference>
<evidence type="ECO:0000313" key="3">
    <source>
        <dbReference type="Proteomes" id="UP000243081"/>
    </source>
</evidence>
<reference evidence="2 3" key="1">
    <citation type="submission" date="2016-03" db="EMBL/GenBank/DDBJ databases">
        <title>Fine-scale spatial genetic structure of a fungal parasite of coffee scale insects.</title>
        <authorList>
            <person name="Jackson D."/>
            <person name="Zemenick K.A."/>
            <person name="Malloure B."/>
            <person name="Quandt C.A."/>
            <person name="James T.Y."/>
        </authorList>
    </citation>
    <scope>NUCLEOTIDE SEQUENCE [LARGE SCALE GENOMIC DNA]</scope>
    <source>
        <strain evidence="2 3">UM487</strain>
    </source>
</reference>
<keyword evidence="3" id="KW-1185">Reference proteome</keyword>
<accession>A0A179I677</accession>
<dbReference type="OMA" id="PRICINR"/>
<comment type="caution">
    <text evidence="2">The sequence shown here is derived from an EMBL/GenBank/DDBJ whole genome shotgun (WGS) entry which is preliminary data.</text>
</comment>
<organism evidence="2 3">
    <name type="scientific">Cordyceps confragosa</name>
    <name type="common">Lecanicillium lecanii</name>
    <dbReference type="NCBI Taxonomy" id="2714763"/>
    <lineage>
        <taxon>Eukaryota</taxon>
        <taxon>Fungi</taxon>
        <taxon>Dikarya</taxon>
        <taxon>Ascomycota</taxon>
        <taxon>Pezizomycotina</taxon>
        <taxon>Sordariomycetes</taxon>
        <taxon>Hypocreomycetidae</taxon>
        <taxon>Hypocreales</taxon>
        <taxon>Cordycipitaceae</taxon>
        <taxon>Akanthomyces</taxon>
    </lineage>
</organism>
<feature type="compositionally biased region" description="Basic residues" evidence="1">
    <location>
        <begin position="340"/>
        <end position="350"/>
    </location>
</feature>
<evidence type="ECO:0000256" key="1">
    <source>
        <dbReference type="SAM" id="MobiDB-lite"/>
    </source>
</evidence>
<gene>
    <name evidence="2" type="ORF">LLEC1_02993</name>
</gene>
<protein>
    <submittedName>
        <fullName evidence="2">Uncharacterized protein</fullName>
    </submittedName>
</protein>
<feature type="region of interest" description="Disordered" evidence="1">
    <location>
        <begin position="1"/>
        <end position="20"/>
    </location>
</feature>